<sequence length="68" mass="8139">MKKVADLTIQELQDIMGKIIDNKIKKYMEEWEATLELMDRNILQDYLEAKEEINRGKVVKWKTAKRNV</sequence>
<protein>
    <submittedName>
        <fullName evidence="1">Uncharacterized protein</fullName>
    </submittedName>
</protein>
<proteinExistence type="predicted"/>
<dbReference type="Proteomes" id="UP000178943">
    <property type="component" value="Unassembled WGS sequence"/>
</dbReference>
<comment type="caution">
    <text evidence="1">The sequence shown here is derived from an EMBL/GenBank/DDBJ whole genome shotgun (WGS) entry which is preliminary data.</text>
</comment>
<organism evidence="1 2">
    <name type="scientific">Candidatus Fischerbacteria bacterium RBG_13_37_8</name>
    <dbReference type="NCBI Taxonomy" id="1817863"/>
    <lineage>
        <taxon>Bacteria</taxon>
        <taxon>Candidatus Fischeribacteriota</taxon>
    </lineage>
</organism>
<evidence type="ECO:0000313" key="1">
    <source>
        <dbReference type="EMBL" id="OGF63617.1"/>
    </source>
</evidence>
<reference evidence="1 2" key="1">
    <citation type="journal article" date="2016" name="Nat. Commun.">
        <title>Thousands of microbial genomes shed light on interconnected biogeochemical processes in an aquifer system.</title>
        <authorList>
            <person name="Anantharaman K."/>
            <person name="Brown C.T."/>
            <person name="Hug L.A."/>
            <person name="Sharon I."/>
            <person name="Castelle C.J."/>
            <person name="Probst A.J."/>
            <person name="Thomas B.C."/>
            <person name="Singh A."/>
            <person name="Wilkins M.J."/>
            <person name="Karaoz U."/>
            <person name="Brodie E.L."/>
            <person name="Williams K.H."/>
            <person name="Hubbard S.S."/>
            <person name="Banfield J.F."/>
        </authorList>
    </citation>
    <scope>NUCLEOTIDE SEQUENCE [LARGE SCALE GENOMIC DNA]</scope>
</reference>
<name>A0A1F5VJH2_9BACT</name>
<evidence type="ECO:0000313" key="2">
    <source>
        <dbReference type="Proteomes" id="UP000178943"/>
    </source>
</evidence>
<dbReference type="AlphaFoldDB" id="A0A1F5VJH2"/>
<gene>
    <name evidence="1" type="ORF">A2Y62_00870</name>
</gene>
<dbReference type="EMBL" id="MFGW01000158">
    <property type="protein sequence ID" value="OGF63617.1"/>
    <property type="molecule type" value="Genomic_DNA"/>
</dbReference>
<accession>A0A1F5VJH2</accession>